<dbReference type="Proteomes" id="UP001164929">
    <property type="component" value="Chromosome 15"/>
</dbReference>
<dbReference type="EMBL" id="JAQIZT010000015">
    <property type="protein sequence ID" value="KAJ6970073.1"/>
    <property type="molecule type" value="Genomic_DNA"/>
</dbReference>
<protein>
    <submittedName>
        <fullName evidence="1">Uncharacterized protein</fullName>
    </submittedName>
</protein>
<proteinExistence type="predicted"/>
<sequence>MCKKLYCVLSFIGKKLTVDEKTSCRGMAPFGSWLALLCSPHQVFVVYVLTRCGLAPLTLNHNIFLCPALIISSCLL</sequence>
<reference evidence="1" key="1">
    <citation type="journal article" date="2023" name="Mol. Ecol. Resour.">
        <title>Chromosome-level genome assembly of a triploid poplar Populus alba 'Berolinensis'.</title>
        <authorList>
            <person name="Chen S."/>
            <person name="Yu Y."/>
            <person name="Wang X."/>
            <person name="Wang S."/>
            <person name="Zhang T."/>
            <person name="Zhou Y."/>
            <person name="He R."/>
            <person name="Meng N."/>
            <person name="Wang Y."/>
            <person name="Liu W."/>
            <person name="Liu Z."/>
            <person name="Liu J."/>
            <person name="Guo Q."/>
            <person name="Huang H."/>
            <person name="Sederoff R.R."/>
            <person name="Wang G."/>
            <person name="Qu G."/>
            <person name="Chen S."/>
        </authorList>
    </citation>
    <scope>NUCLEOTIDE SEQUENCE</scope>
    <source>
        <strain evidence="1">SC-2020</strain>
    </source>
</reference>
<name>A0AAD6PXZ9_9ROSI</name>
<keyword evidence="2" id="KW-1185">Reference proteome</keyword>
<evidence type="ECO:0000313" key="1">
    <source>
        <dbReference type="EMBL" id="KAJ6970073.1"/>
    </source>
</evidence>
<dbReference type="AlphaFoldDB" id="A0AAD6PXZ9"/>
<organism evidence="1 2">
    <name type="scientific">Populus alba x Populus x berolinensis</name>
    <dbReference type="NCBI Taxonomy" id="444605"/>
    <lineage>
        <taxon>Eukaryota</taxon>
        <taxon>Viridiplantae</taxon>
        <taxon>Streptophyta</taxon>
        <taxon>Embryophyta</taxon>
        <taxon>Tracheophyta</taxon>
        <taxon>Spermatophyta</taxon>
        <taxon>Magnoliopsida</taxon>
        <taxon>eudicotyledons</taxon>
        <taxon>Gunneridae</taxon>
        <taxon>Pentapetalae</taxon>
        <taxon>rosids</taxon>
        <taxon>fabids</taxon>
        <taxon>Malpighiales</taxon>
        <taxon>Salicaceae</taxon>
        <taxon>Saliceae</taxon>
        <taxon>Populus</taxon>
    </lineage>
</organism>
<evidence type="ECO:0000313" key="2">
    <source>
        <dbReference type="Proteomes" id="UP001164929"/>
    </source>
</evidence>
<accession>A0AAD6PXZ9</accession>
<comment type="caution">
    <text evidence="1">The sequence shown here is derived from an EMBL/GenBank/DDBJ whole genome shotgun (WGS) entry which is preliminary data.</text>
</comment>
<gene>
    <name evidence="1" type="ORF">NC653_034599</name>
</gene>